<dbReference type="InterPro" id="IPR050833">
    <property type="entry name" value="Poly_Biosynth_Transport"/>
</dbReference>
<evidence type="ECO:0000256" key="1">
    <source>
        <dbReference type="ARBA" id="ARBA00004651"/>
    </source>
</evidence>
<keyword evidence="3 6" id="KW-0812">Transmembrane</keyword>
<dbReference type="EMBL" id="UINC01076239">
    <property type="protein sequence ID" value="SVC15219.1"/>
    <property type="molecule type" value="Genomic_DNA"/>
</dbReference>
<feature type="transmembrane region" description="Helical" evidence="6">
    <location>
        <begin position="115"/>
        <end position="135"/>
    </location>
</feature>
<dbReference type="PANTHER" id="PTHR30250">
    <property type="entry name" value="PST FAMILY PREDICTED COLANIC ACID TRANSPORTER"/>
    <property type="match status" value="1"/>
</dbReference>
<feature type="transmembrane region" description="Helical" evidence="6">
    <location>
        <begin position="209"/>
        <end position="230"/>
    </location>
</feature>
<keyword evidence="5 6" id="KW-0472">Membrane</keyword>
<dbReference type="AlphaFoldDB" id="A0A382JTY8"/>
<feature type="transmembrane region" description="Helical" evidence="6">
    <location>
        <begin position="87"/>
        <end position="109"/>
    </location>
</feature>
<feature type="transmembrane region" description="Helical" evidence="6">
    <location>
        <begin position="20"/>
        <end position="40"/>
    </location>
</feature>
<evidence type="ECO:0000256" key="3">
    <source>
        <dbReference type="ARBA" id="ARBA00022692"/>
    </source>
</evidence>
<name>A0A382JTY8_9ZZZZ</name>
<evidence type="ECO:0000256" key="6">
    <source>
        <dbReference type="SAM" id="Phobius"/>
    </source>
</evidence>
<sequence>MNPQTLSLYKQLFGDSYLYFLTKIIPGITGLLSVIVFMRWVGPDGYGQFTLLLSFVMATGALSSGWLNQALLRYFSQDENKVEFPRIIFQGTLISILTGFFILLAGYYFFLDLNIFGFIVIYLFLVSIILFRLKSSLLQAGLKPKKVTQISVIQSILGLVIPVIFLIGFNHFLSIIAGISIAYLLTGYQKNQFQPNDSIAITTDRRNLILLKYFSFGIPLSFRIFLGLLIPFLDRWFIMFFLDKSVTGFYAGYSEIIMRVFSIILFPITLAIHPRATHLWNHGKERESLDLVKKGIGIQTG</sequence>
<gene>
    <name evidence="7" type="ORF">METZ01_LOCUS268073</name>
</gene>
<feature type="non-terminal residue" evidence="7">
    <location>
        <position position="301"/>
    </location>
</feature>
<evidence type="ECO:0000256" key="4">
    <source>
        <dbReference type="ARBA" id="ARBA00022989"/>
    </source>
</evidence>
<dbReference type="InterPro" id="IPR002797">
    <property type="entry name" value="Polysacc_synth"/>
</dbReference>
<organism evidence="7">
    <name type="scientific">marine metagenome</name>
    <dbReference type="NCBI Taxonomy" id="408172"/>
    <lineage>
        <taxon>unclassified sequences</taxon>
        <taxon>metagenomes</taxon>
        <taxon>ecological metagenomes</taxon>
    </lineage>
</organism>
<evidence type="ECO:0008006" key="8">
    <source>
        <dbReference type="Google" id="ProtNLM"/>
    </source>
</evidence>
<reference evidence="7" key="1">
    <citation type="submission" date="2018-05" db="EMBL/GenBank/DDBJ databases">
        <authorList>
            <person name="Lanie J.A."/>
            <person name="Ng W.-L."/>
            <person name="Kazmierczak K.M."/>
            <person name="Andrzejewski T.M."/>
            <person name="Davidsen T.M."/>
            <person name="Wayne K.J."/>
            <person name="Tettelin H."/>
            <person name="Glass J.I."/>
            <person name="Rusch D."/>
            <person name="Podicherti R."/>
            <person name="Tsui H.-C.T."/>
            <person name="Winkler M.E."/>
        </authorList>
    </citation>
    <scope>NUCLEOTIDE SEQUENCE</scope>
</reference>
<accession>A0A382JTY8</accession>
<evidence type="ECO:0000256" key="2">
    <source>
        <dbReference type="ARBA" id="ARBA00022475"/>
    </source>
</evidence>
<feature type="transmembrane region" description="Helical" evidence="6">
    <location>
        <begin position="250"/>
        <end position="272"/>
    </location>
</feature>
<dbReference type="PANTHER" id="PTHR30250:SF11">
    <property type="entry name" value="O-ANTIGEN TRANSPORTER-RELATED"/>
    <property type="match status" value="1"/>
</dbReference>
<feature type="transmembrane region" description="Helical" evidence="6">
    <location>
        <begin position="46"/>
        <end position="67"/>
    </location>
</feature>
<dbReference type="Pfam" id="PF01943">
    <property type="entry name" value="Polysacc_synt"/>
    <property type="match status" value="1"/>
</dbReference>
<feature type="transmembrane region" description="Helical" evidence="6">
    <location>
        <begin position="147"/>
        <end position="165"/>
    </location>
</feature>
<keyword evidence="2" id="KW-1003">Cell membrane</keyword>
<keyword evidence="4 6" id="KW-1133">Transmembrane helix</keyword>
<comment type="subcellular location">
    <subcellularLocation>
        <location evidence="1">Cell membrane</location>
        <topology evidence="1">Multi-pass membrane protein</topology>
    </subcellularLocation>
</comment>
<proteinExistence type="predicted"/>
<protein>
    <recommendedName>
        <fullName evidence="8">Polysaccharide biosynthesis protein C-terminal domain-containing protein</fullName>
    </recommendedName>
</protein>
<dbReference type="GO" id="GO:0005886">
    <property type="term" value="C:plasma membrane"/>
    <property type="evidence" value="ECO:0007669"/>
    <property type="project" value="UniProtKB-SubCell"/>
</dbReference>
<evidence type="ECO:0000313" key="7">
    <source>
        <dbReference type="EMBL" id="SVC15219.1"/>
    </source>
</evidence>
<evidence type="ECO:0000256" key="5">
    <source>
        <dbReference type="ARBA" id="ARBA00023136"/>
    </source>
</evidence>